<name>A0A378WRA8_9NEIS</name>
<protein>
    <submittedName>
        <fullName evidence="3">Protein of uncharacterized function, DUF</fullName>
    </submittedName>
</protein>
<feature type="transmembrane region" description="Helical" evidence="1">
    <location>
        <begin position="12"/>
        <end position="29"/>
    </location>
</feature>
<sequence>MKKIKFFSKQTAWVFTVSVAVSAVVFGLVSESNHRQQMDYADLADKDLLSHQHKVEVWKDPNCGCCTEWVKHMEDNGFQVVVHNTGNREARDELGMPQKYGACHTAKVDGYVIEGHTPATDIRRLLKEKPEALGLATPGMPLGSPGMDGEMYQNRKHPYDVLLVAKNGSNQIYQSY</sequence>
<evidence type="ECO:0000313" key="3">
    <source>
        <dbReference type="EMBL" id="SUA43900.1"/>
    </source>
</evidence>
<organism evidence="3 5">
    <name type="scientific">Neisseria zoodegmatis</name>
    <dbReference type="NCBI Taxonomy" id="326523"/>
    <lineage>
        <taxon>Bacteria</taxon>
        <taxon>Pseudomonadati</taxon>
        <taxon>Pseudomonadota</taxon>
        <taxon>Betaproteobacteria</taxon>
        <taxon>Neisseriales</taxon>
        <taxon>Neisseriaceae</taxon>
        <taxon>Neisseria</taxon>
    </lineage>
</organism>
<dbReference type="InterPro" id="IPR007332">
    <property type="entry name" value="DUF411"/>
</dbReference>
<dbReference type="RefSeq" id="WP_009115723.1">
    <property type="nucleotide sequence ID" value="NZ_LT906434.1"/>
</dbReference>
<dbReference type="EMBL" id="UGRS01000002">
    <property type="protein sequence ID" value="SUA43900.1"/>
    <property type="molecule type" value="Genomic_DNA"/>
</dbReference>
<dbReference type="EMBL" id="LT906434">
    <property type="protein sequence ID" value="SNU78763.1"/>
    <property type="molecule type" value="Genomic_DNA"/>
</dbReference>
<proteinExistence type="predicted"/>
<dbReference type="AlphaFoldDB" id="A0A378WRA8"/>
<dbReference type="Proteomes" id="UP000215033">
    <property type="component" value="Chromosome 1"/>
</dbReference>
<keyword evidence="1" id="KW-0472">Membrane</keyword>
<reference evidence="2 4" key="1">
    <citation type="submission" date="2017-06" db="EMBL/GenBank/DDBJ databases">
        <authorList>
            <consortium name="Pathogen Informatics"/>
        </authorList>
    </citation>
    <scope>NUCLEOTIDE SEQUENCE [LARGE SCALE GENOMIC DNA]</scope>
    <source>
        <strain evidence="2 4">NCTC12230</strain>
    </source>
</reference>
<reference evidence="3 5" key="2">
    <citation type="submission" date="2018-06" db="EMBL/GenBank/DDBJ databases">
        <authorList>
            <consortium name="Pathogen Informatics"/>
            <person name="Doyle S."/>
        </authorList>
    </citation>
    <scope>NUCLEOTIDE SEQUENCE [LARGE SCALE GENOMIC DNA]</scope>
    <source>
        <strain evidence="3 5">NCTC12229</strain>
    </source>
</reference>
<keyword evidence="1" id="KW-0812">Transmembrane</keyword>
<evidence type="ECO:0000313" key="2">
    <source>
        <dbReference type="EMBL" id="SNU78763.1"/>
    </source>
</evidence>
<dbReference type="Pfam" id="PF04214">
    <property type="entry name" value="DUF411"/>
    <property type="match status" value="1"/>
</dbReference>
<evidence type="ECO:0000256" key="1">
    <source>
        <dbReference type="SAM" id="Phobius"/>
    </source>
</evidence>
<accession>A0A378WRA8</accession>
<dbReference type="InterPro" id="IPR036249">
    <property type="entry name" value="Thioredoxin-like_sf"/>
</dbReference>
<evidence type="ECO:0000313" key="4">
    <source>
        <dbReference type="Proteomes" id="UP000215033"/>
    </source>
</evidence>
<dbReference type="KEGG" id="nzo:SAMEA4504057_0239"/>
<dbReference type="Proteomes" id="UP000254055">
    <property type="component" value="Unassembled WGS sequence"/>
</dbReference>
<evidence type="ECO:0000313" key="5">
    <source>
        <dbReference type="Proteomes" id="UP000254055"/>
    </source>
</evidence>
<gene>
    <name evidence="3" type="ORF">NCTC12229_01376</name>
    <name evidence="2" type="ORF">SAMEA4504057_00239</name>
</gene>
<keyword evidence="1" id="KW-1133">Transmembrane helix</keyword>
<dbReference type="SUPFAM" id="SSF52833">
    <property type="entry name" value="Thioredoxin-like"/>
    <property type="match status" value="1"/>
</dbReference>